<accession>A0A1I0LEA6</accession>
<name>A0A1I0LEA6_9BACT</name>
<keyword evidence="1" id="KW-0145">Chemotaxis</keyword>
<evidence type="ECO:0000256" key="6">
    <source>
        <dbReference type="SAM" id="Phobius"/>
    </source>
</evidence>
<dbReference type="Gene3D" id="6.10.340.10">
    <property type="match status" value="1"/>
</dbReference>
<sequence>MIRPIVHRLKLFWKLALIALLIPASISAMLIVALLGTGSLKAEYDNLYGFMLLPVMTLDQGHAEAATLSGKLRLLARTPLSPSEREARVREVQAHDRKMRESMTLYAREWVTSMSSSFTDELSAADREALRKDELASVQLFEVAYAGYVPLRDRVLTGAPVDVEQLEQALERIDAAMNALVKLNRRTAELSNANAQSSLLWMQVLLALLALVLSGVGIAVAWRLSRIIIQPITRLTRMTLRLSRGDVEILEEGEQSLALDPDTKDEIGLLLRATLDMVHSTQQMVSAAVSISHGDLTVRVQPRSPKDALGIALGQMVAQLTKIVTQVRLGSSSLASASAMLASETQGLALDAREQAAAVDENAQTLKEISASVMRNAESCHQMEDMARLGAQDAQASGQAVGQTVEAMRRISANVSLIEELAHQTNMLALNAAIEAIRAGEHGKSFNVVAGEVRRLANRSKGAAREIGELAISSMGVAEQSGRLLKDLVPAIQRTADVVHEVASSTREQSTSVELMSHAMSQVKQATGGNATSAGQLAGSAEQLAAQADSLRRLMGFFRVADGESPQSPLVPEPPEDAPPGEVPEPLSTAHLTQGVPGLEEALARELAGEFKPS</sequence>
<feature type="domain" description="Methyl-accepting transducer" evidence="7">
    <location>
        <begin position="330"/>
        <end position="545"/>
    </location>
</feature>
<evidence type="ECO:0000256" key="3">
    <source>
        <dbReference type="PROSITE-ProRule" id="PRU00284"/>
    </source>
</evidence>
<dbReference type="EMBL" id="FOIJ01000024">
    <property type="protein sequence ID" value="SEU37668.1"/>
    <property type="molecule type" value="Genomic_DNA"/>
</dbReference>
<evidence type="ECO:0000259" key="7">
    <source>
        <dbReference type="PROSITE" id="PS50111"/>
    </source>
</evidence>
<evidence type="ECO:0000259" key="8">
    <source>
        <dbReference type="PROSITE" id="PS50885"/>
    </source>
</evidence>
<feature type="compositionally biased region" description="Pro residues" evidence="5">
    <location>
        <begin position="569"/>
        <end position="583"/>
    </location>
</feature>
<dbReference type="GO" id="GO:0007165">
    <property type="term" value="P:signal transduction"/>
    <property type="evidence" value="ECO:0007669"/>
    <property type="project" value="UniProtKB-KW"/>
</dbReference>
<comment type="similarity">
    <text evidence="2">Belongs to the methyl-accepting chemotaxis (MCP) protein family.</text>
</comment>
<gene>
    <name evidence="9" type="ORF">SAMN05443639_12489</name>
</gene>
<evidence type="ECO:0000313" key="9">
    <source>
        <dbReference type="EMBL" id="SEU37668.1"/>
    </source>
</evidence>
<keyword evidence="6" id="KW-0472">Membrane</keyword>
<keyword evidence="6" id="KW-0812">Transmembrane</keyword>
<dbReference type="PANTHER" id="PTHR43531">
    <property type="entry name" value="PROTEIN ICFG"/>
    <property type="match status" value="1"/>
</dbReference>
<feature type="coiled-coil region" evidence="4">
    <location>
        <begin position="163"/>
        <end position="193"/>
    </location>
</feature>
<reference evidence="10" key="1">
    <citation type="submission" date="2016-10" db="EMBL/GenBank/DDBJ databases">
        <authorList>
            <person name="Varghese N."/>
            <person name="Submissions S."/>
        </authorList>
    </citation>
    <scope>NUCLEOTIDE SEQUENCE [LARGE SCALE GENOMIC DNA]</scope>
    <source>
        <strain evidence="10">DSM 16858</strain>
    </source>
</reference>
<dbReference type="PROSITE" id="PS50111">
    <property type="entry name" value="CHEMOTAXIS_TRANSDUC_2"/>
    <property type="match status" value="1"/>
</dbReference>
<evidence type="ECO:0000256" key="1">
    <source>
        <dbReference type="ARBA" id="ARBA00022500"/>
    </source>
</evidence>
<keyword evidence="4" id="KW-0175">Coiled coil</keyword>
<dbReference type="InterPro" id="IPR004089">
    <property type="entry name" value="MCPsignal_dom"/>
</dbReference>
<feature type="region of interest" description="Disordered" evidence="5">
    <location>
        <begin position="562"/>
        <end position="596"/>
    </location>
</feature>
<feature type="transmembrane region" description="Helical" evidence="6">
    <location>
        <begin position="200"/>
        <end position="224"/>
    </location>
</feature>
<keyword evidence="3" id="KW-0807">Transducer</keyword>
<keyword evidence="6" id="KW-1133">Transmembrane helix</keyword>
<feature type="domain" description="HAMP" evidence="8">
    <location>
        <begin position="226"/>
        <end position="286"/>
    </location>
</feature>
<evidence type="ECO:0000313" key="10">
    <source>
        <dbReference type="Proteomes" id="UP000199181"/>
    </source>
</evidence>
<dbReference type="GO" id="GO:0004888">
    <property type="term" value="F:transmembrane signaling receptor activity"/>
    <property type="evidence" value="ECO:0007669"/>
    <property type="project" value="TreeGrafter"/>
</dbReference>
<protein>
    <submittedName>
        <fullName evidence="9">Methyl-accepting chemotaxis protein</fullName>
    </submittedName>
</protein>
<evidence type="ECO:0000256" key="4">
    <source>
        <dbReference type="SAM" id="Coils"/>
    </source>
</evidence>
<dbReference type="RefSeq" id="WP_093525826.1">
    <property type="nucleotide sequence ID" value="NZ_FOIJ01000024.1"/>
</dbReference>
<dbReference type="InterPro" id="IPR003660">
    <property type="entry name" value="HAMP_dom"/>
</dbReference>
<dbReference type="PANTHER" id="PTHR43531:SF11">
    <property type="entry name" value="METHYL-ACCEPTING CHEMOTAXIS PROTEIN 3"/>
    <property type="match status" value="1"/>
</dbReference>
<evidence type="ECO:0000256" key="2">
    <source>
        <dbReference type="ARBA" id="ARBA00029447"/>
    </source>
</evidence>
<dbReference type="AlphaFoldDB" id="A0A1I0LEA6"/>
<dbReference type="GO" id="GO:0005886">
    <property type="term" value="C:plasma membrane"/>
    <property type="evidence" value="ECO:0007669"/>
    <property type="project" value="TreeGrafter"/>
</dbReference>
<feature type="transmembrane region" description="Helical" evidence="6">
    <location>
        <begin position="12"/>
        <end position="35"/>
    </location>
</feature>
<dbReference type="Gene3D" id="1.10.287.950">
    <property type="entry name" value="Methyl-accepting chemotaxis protein"/>
    <property type="match status" value="1"/>
</dbReference>
<dbReference type="Proteomes" id="UP000199181">
    <property type="component" value="Unassembled WGS sequence"/>
</dbReference>
<dbReference type="InterPro" id="IPR051310">
    <property type="entry name" value="MCP_chemotaxis"/>
</dbReference>
<dbReference type="CDD" id="cd06225">
    <property type="entry name" value="HAMP"/>
    <property type="match status" value="2"/>
</dbReference>
<dbReference type="Pfam" id="PF00672">
    <property type="entry name" value="HAMP"/>
    <property type="match status" value="1"/>
</dbReference>
<dbReference type="PROSITE" id="PS50885">
    <property type="entry name" value="HAMP"/>
    <property type="match status" value="1"/>
</dbReference>
<evidence type="ECO:0000256" key="5">
    <source>
        <dbReference type="SAM" id="MobiDB-lite"/>
    </source>
</evidence>
<dbReference type="Pfam" id="PF00015">
    <property type="entry name" value="MCPsignal"/>
    <property type="match status" value="1"/>
</dbReference>
<organism evidence="9 10">
    <name type="scientific">Stigmatella erecta</name>
    <dbReference type="NCBI Taxonomy" id="83460"/>
    <lineage>
        <taxon>Bacteria</taxon>
        <taxon>Pseudomonadati</taxon>
        <taxon>Myxococcota</taxon>
        <taxon>Myxococcia</taxon>
        <taxon>Myxococcales</taxon>
        <taxon>Cystobacterineae</taxon>
        <taxon>Archangiaceae</taxon>
        <taxon>Stigmatella</taxon>
    </lineage>
</organism>
<dbReference type="SUPFAM" id="SSF58104">
    <property type="entry name" value="Methyl-accepting chemotaxis protein (MCP) signaling domain"/>
    <property type="match status" value="1"/>
</dbReference>
<keyword evidence="10" id="KW-1185">Reference proteome</keyword>
<dbReference type="GO" id="GO:0006935">
    <property type="term" value="P:chemotaxis"/>
    <property type="evidence" value="ECO:0007669"/>
    <property type="project" value="UniProtKB-KW"/>
</dbReference>
<dbReference type="SMART" id="SM00304">
    <property type="entry name" value="HAMP"/>
    <property type="match status" value="1"/>
</dbReference>
<proteinExistence type="inferred from homology"/>
<dbReference type="SMART" id="SM00283">
    <property type="entry name" value="MA"/>
    <property type="match status" value="1"/>
</dbReference>